<organism evidence="6 7">
    <name type="scientific">Brumimicrobium salinarum</name>
    <dbReference type="NCBI Taxonomy" id="2058658"/>
    <lineage>
        <taxon>Bacteria</taxon>
        <taxon>Pseudomonadati</taxon>
        <taxon>Bacteroidota</taxon>
        <taxon>Flavobacteriia</taxon>
        <taxon>Flavobacteriales</taxon>
        <taxon>Crocinitomicaceae</taxon>
        <taxon>Brumimicrobium</taxon>
    </lineage>
</organism>
<evidence type="ECO:0000313" key="6">
    <source>
        <dbReference type="EMBL" id="PKR79462.1"/>
    </source>
</evidence>
<dbReference type="InterPro" id="IPR001694">
    <property type="entry name" value="NADH_UbQ_OxRdtase_su1/FPO"/>
</dbReference>
<evidence type="ECO:0000256" key="5">
    <source>
        <dbReference type="SAM" id="Phobius"/>
    </source>
</evidence>
<sequence>MRRVAQIISYEVPFFIIILFLVLLSQSYSFTQIEESQYILYFFFGNILLFII</sequence>
<dbReference type="Proteomes" id="UP000236654">
    <property type="component" value="Unassembled WGS sequence"/>
</dbReference>
<dbReference type="AlphaFoldDB" id="A0A2I0QYR0"/>
<feature type="transmembrane region" description="Helical" evidence="5">
    <location>
        <begin position="36"/>
        <end position="51"/>
    </location>
</feature>
<keyword evidence="4 5" id="KW-0472">Membrane</keyword>
<accession>A0A2I0QYR0</accession>
<name>A0A2I0QYR0_9FLAO</name>
<dbReference type="Pfam" id="PF00146">
    <property type="entry name" value="NADHdh"/>
    <property type="match status" value="1"/>
</dbReference>
<reference evidence="6 7" key="1">
    <citation type="submission" date="2017-12" db="EMBL/GenBank/DDBJ databases">
        <title>The draft genome sequence of Brumimicrobium saltpan LHR20.</title>
        <authorList>
            <person name="Do Z.-J."/>
            <person name="Luo H.-R."/>
        </authorList>
    </citation>
    <scope>NUCLEOTIDE SEQUENCE [LARGE SCALE GENOMIC DNA]</scope>
    <source>
        <strain evidence="6 7">LHR20</strain>
    </source>
</reference>
<protein>
    <submittedName>
        <fullName evidence="6">Uncharacterized protein</fullName>
    </submittedName>
</protein>
<dbReference type="EMBL" id="PJNI01000041">
    <property type="protein sequence ID" value="PKR79462.1"/>
    <property type="molecule type" value="Genomic_DNA"/>
</dbReference>
<feature type="transmembrane region" description="Helical" evidence="5">
    <location>
        <begin position="12"/>
        <end position="30"/>
    </location>
</feature>
<evidence type="ECO:0000256" key="2">
    <source>
        <dbReference type="ARBA" id="ARBA00022692"/>
    </source>
</evidence>
<dbReference type="GO" id="GO:0016020">
    <property type="term" value="C:membrane"/>
    <property type="evidence" value="ECO:0007669"/>
    <property type="project" value="UniProtKB-SubCell"/>
</dbReference>
<keyword evidence="2 5" id="KW-0812">Transmembrane</keyword>
<evidence type="ECO:0000313" key="7">
    <source>
        <dbReference type="Proteomes" id="UP000236654"/>
    </source>
</evidence>
<comment type="caution">
    <text evidence="6">The sequence shown here is derived from an EMBL/GenBank/DDBJ whole genome shotgun (WGS) entry which is preliminary data.</text>
</comment>
<evidence type="ECO:0000256" key="4">
    <source>
        <dbReference type="ARBA" id="ARBA00023136"/>
    </source>
</evidence>
<keyword evidence="3 5" id="KW-1133">Transmembrane helix</keyword>
<keyword evidence="7" id="KW-1185">Reference proteome</keyword>
<gene>
    <name evidence="6" type="ORF">CW751_15000</name>
</gene>
<evidence type="ECO:0000256" key="3">
    <source>
        <dbReference type="ARBA" id="ARBA00022989"/>
    </source>
</evidence>
<evidence type="ECO:0000256" key="1">
    <source>
        <dbReference type="ARBA" id="ARBA00004141"/>
    </source>
</evidence>
<proteinExistence type="predicted"/>
<comment type="subcellular location">
    <subcellularLocation>
        <location evidence="1">Membrane</location>
        <topology evidence="1">Multi-pass membrane protein</topology>
    </subcellularLocation>
</comment>